<name>A0A2P6RHB1_ROSCH</name>
<dbReference type="PANTHER" id="PTHR33018:SF31">
    <property type="entry name" value="TRANSPOSASE, PTTA_EN_SPM, PLANT"/>
    <property type="match status" value="1"/>
</dbReference>
<dbReference type="PANTHER" id="PTHR33018">
    <property type="entry name" value="OS10G0338966 PROTEIN-RELATED"/>
    <property type="match status" value="1"/>
</dbReference>
<evidence type="ECO:0000313" key="1">
    <source>
        <dbReference type="EMBL" id="PRQ45820.1"/>
    </source>
</evidence>
<organism evidence="1 2">
    <name type="scientific">Rosa chinensis</name>
    <name type="common">China rose</name>
    <dbReference type="NCBI Taxonomy" id="74649"/>
    <lineage>
        <taxon>Eukaryota</taxon>
        <taxon>Viridiplantae</taxon>
        <taxon>Streptophyta</taxon>
        <taxon>Embryophyta</taxon>
        <taxon>Tracheophyta</taxon>
        <taxon>Spermatophyta</taxon>
        <taxon>Magnoliopsida</taxon>
        <taxon>eudicotyledons</taxon>
        <taxon>Gunneridae</taxon>
        <taxon>Pentapetalae</taxon>
        <taxon>rosids</taxon>
        <taxon>fabids</taxon>
        <taxon>Rosales</taxon>
        <taxon>Rosaceae</taxon>
        <taxon>Rosoideae</taxon>
        <taxon>Rosoideae incertae sedis</taxon>
        <taxon>Rosa</taxon>
    </lineage>
</organism>
<dbReference type="Gramene" id="PRQ45820">
    <property type="protein sequence ID" value="PRQ45820"/>
    <property type="gene ID" value="RchiOBHm_Chr3g0495851"/>
</dbReference>
<comment type="caution">
    <text evidence="1">The sequence shown here is derived from an EMBL/GenBank/DDBJ whole genome shotgun (WGS) entry which is preliminary data.</text>
</comment>
<protein>
    <submittedName>
        <fullName evidence="1">Uncharacterized protein</fullName>
    </submittedName>
</protein>
<dbReference type="Proteomes" id="UP000238479">
    <property type="component" value="Chromosome 3"/>
</dbReference>
<evidence type="ECO:0000313" key="2">
    <source>
        <dbReference type="Proteomes" id="UP000238479"/>
    </source>
</evidence>
<keyword evidence="2" id="KW-1185">Reference proteome</keyword>
<proteinExistence type="predicted"/>
<dbReference type="Gene3D" id="3.40.395.10">
    <property type="entry name" value="Adenoviral Proteinase, Chain A"/>
    <property type="match status" value="1"/>
</dbReference>
<dbReference type="EMBL" id="PDCK01000041">
    <property type="protein sequence ID" value="PRQ45820.1"/>
    <property type="molecule type" value="Genomic_DNA"/>
</dbReference>
<reference evidence="1 2" key="1">
    <citation type="journal article" date="2018" name="Nat. Genet.">
        <title>The Rosa genome provides new insights in the design of modern roses.</title>
        <authorList>
            <person name="Bendahmane M."/>
        </authorList>
    </citation>
    <scope>NUCLEOTIDE SEQUENCE [LARGE SCALE GENOMIC DNA]</scope>
    <source>
        <strain evidence="2">cv. Old Blush</strain>
    </source>
</reference>
<gene>
    <name evidence="1" type="ORF">RchiOBHm_Chr3g0495851</name>
</gene>
<dbReference type="InterPro" id="IPR038765">
    <property type="entry name" value="Papain-like_cys_pep_sf"/>
</dbReference>
<dbReference type="AlphaFoldDB" id="A0A2P6RHB1"/>
<sequence>MQSLPPNVPASLKMVCMWVKETLTNGKTIICTFDEKNFGKVLKTFVNKKDINNFATMKEVSGSCISIYISYLHGVLKKSKMVEMVGFVCPTDIGAIGCGNPIERSRAIANRMRNAKRGQIFFLPYNCGAHWMLTVINPHEDIVYFMDPLKRRLATGEWKDIVNKYSSATKQHRLWLFHNEIHEGHRRG</sequence>
<accession>A0A2P6RHB1</accession>
<dbReference type="SUPFAM" id="SSF54001">
    <property type="entry name" value="Cysteine proteinases"/>
    <property type="match status" value="1"/>
</dbReference>